<organism evidence="1 2">
    <name type="scientific">Chaetomium tenue</name>
    <dbReference type="NCBI Taxonomy" id="1854479"/>
    <lineage>
        <taxon>Eukaryota</taxon>
        <taxon>Fungi</taxon>
        <taxon>Dikarya</taxon>
        <taxon>Ascomycota</taxon>
        <taxon>Pezizomycotina</taxon>
        <taxon>Sordariomycetes</taxon>
        <taxon>Sordariomycetidae</taxon>
        <taxon>Sordariales</taxon>
        <taxon>Chaetomiaceae</taxon>
        <taxon>Chaetomium</taxon>
    </lineage>
</organism>
<dbReference type="EMBL" id="JAGIZQ010000005">
    <property type="protein sequence ID" value="KAH6627334.1"/>
    <property type="molecule type" value="Genomic_DNA"/>
</dbReference>
<accession>A0ACB7P2D0</accession>
<gene>
    <name evidence="1" type="ORF">F5144DRAFT_270188</name>
</gene>
<reference evidence="1 2" key="1">
    <citation type="journal article" date="2021" name="Nat. Commun.">
        <title>Genetic determinants of endophytism in the Arabidopsis root mycobiome.</title>
        <authorList>
            <person name="Mesny F."/>
            <person name="Miyauchi S."/>
            <person name="Thiergart T."/>
            <person name="Pickel B."/>
            <person name="Atanasova L."/>
            <person name="Karlsson M."/>
            <person name="Huettel B."/>
            <person name="Barry K.W."/>
            <person name="Haridas S."/>
            <person name="Chen C."/>
            <person name="Bauer D."/>
            <person name="Andreopoulos W."/>
            <person name="Pangilinan J."/>
            <person name="LaButti K."/>
            <person name="Riley R."/>
            <person name="Lipzen A."/>
            <person name="Clum A."/>
            <person name="Drula E."/>
            <person name="Henrissat B."/>
            <person name="Kohler A."/>
            <person name="Grigoriev I.V."/>
            <person name="Martin F.M."/>
            <person name="Hacquard S."/>
        </authorList>
    </citation>
    <scope>NUCLEOTIDE SEQUENCE [LARGE SCALE GENOMIC DNA]</scope>
    <source>
        <strain evidence="1 2">MPI-SDFR-AT-0079</strain>
    </source>
</reference>
<evidence type="ECO:0000313" key="1">
    <source>
        <dbReference type="EMBL" id="KAH6627334.1"/>
    </source>
</evidence>
<comment type="caution">
    <text evidence="1">The sequence shown here is derived from an EMBL/GenBank/DDBJ whole genome shotgun (WGS) entry which is preliminary data.</text>
</comment>
<dbReference type="Proteomes" id="UP000724584">
    <property type="component" value="Unassembled WGS sequence"/>
</dbReference>
<evidence type="ECO:0000313" key="2">
    <source>
        <dbReference type="Proteomes" id="UP000724584"/>
    </source>
</evidence>
<keyword evidence="2" id="KW-1185">Reference proteome</keyword>
<protein>
    <submittedName>
        <fullName evidence="1">Uncharacterized protein</fullName>
    </submittedName>
</protein>
<sequence length="348" mass="37877">MSTPAVQFLPRTAIAAFALSTSEIYTYAQGSNKKLVQVSGSVSDAKYSSDDYSSINVSGMTTAKLFTPLAAAFYHHKSSNVDRRYVFYVDDNNLLRDVYFESNKWHLGNLSDQNCICAPYSKLAAIRLVNPGGYNFVTVYYQIIGDNGDIKEVSLNNGTWAKGQPDLDDPPLCGTSLSAVSAEPGIESTSSSTSDTDKGRLPVMFFQYNTLGLGSSQDAIAYSRWPIDDNSKSLSSHAALAAVDDGTNLWAFYTSDDNQVQRVRIDKDAKLTQPTAVALDMKPMPGSPLEAVLVTDSNNDYIVLFYLLHYAASDDVPTRTDIYATALSKTLTADADTWSTSSRVLLTG</sequence>
<name>A0ACB7P2D0_9PEZI</name>
<proteinExistence type="predicted"/>